<dbReference type="Gramene" id="rna41469">
    <property type="protein sequence ID" value="RHN46932.1"/>
    <property type="gene ID" value="gene41469"/>
</dbReference>
<feature type="site" description="Reactive bond for trypsin" evidence="5">
    <location>
        <begin position="56"/>
        <end position="57"/>
    </location>
</feature>
<dbReference type="SMART" id="SM00269">
    <property type="entry name" value="BowB"/>
    <property type="match status" value="1"/>
</dbReference>
<dbReference type="GO" id="GO:0005576">
    <property type="term" value="C:extracellular region"/>
    <property type="evidence" value="ECO:0007669"/>
    <property type="project" value="InterPro"/>
</dbReference>
<evidence type="ECO:0000259" key="8">
    <source>
        <dbReference type="SMART" id="SM00269"/>
    </source>
</evidence>
<feature type="chain" id="PRO_5017203669" description="Bowman-Birk serine protease inhibitors family domain-containing protein" evidence="7">
    <location>
        <begin position="21"/>
        <end position="102"/>
    </location>
</feature>
<evidence type="ECO:0000256" key="5">
    <source>
        <dbReference type="PIRSR" id="PIRSR600877-50"/>
    </source>
</evidence>
<protein>
    <recommendedName>
        <fullName evidence="8">Bowman-Birk serine protease inhibitors family domain-containing protein</fullName>
    </recommendedName>
</protein>
<organism evidence="9">
    <name type="scientific">Medicago truncatula</name>
    <name type="common">Barrel medic</name>
    <name type="synonym">Medicago tribuloides</name>
    <dbReference type="NCBI Taxonomy" id="3880"/>
    <lineage>
        <taxon>Eukaryota</taxon>
        <taxon>Viridiplantae</taxon>
        <taxon>Streptophyta</taxon>
        <taxon>Embryophyta</taxon>
        <taxon>Tracheophyta</taxon>
        <taxon>Spermatophyta</taxon>
        <taxon>Magnoliopsida</taxon>
        <taxon>eudicotyledons</taxon>
        <taxon>Gunneridae</taxon>
        <taxon>Pentapetalae</taxon>
        <taxon>rosids</taxon>
        <taxon>fabids</taxon>
        <taxon>Fabales</taxon>
        <taxon>Fabaceae</taxon>
        <taxon>Papilionoideae</taxon>
        <taxon>50 kb inversion clade</taxon>
        <taxon>NPAAA clade</taxon>
        <taxon>Hologalegina</taxon>
        <taxon>IRL clade</taxon>
        <taxon>Trifolieae</taxon>
        <taxon>Medicago</taxon>
    </lineage>
</organism>
<evidence type="ECO:0000256" key="6">
    <source>
        <dbReference type="RuleBase" id="RU003856"/>
    </source>
</evidence>
<dbReference type="GO" id="GO:0004867">
    <property type="term" value="F:serine-type endopeptidase inhibitor activity"/>
    <property type="evidence" value="ECO:0007669"/>
    <property type="project" value="UniProtKB-KW"/>
</dbReference>
<evidence type="ECO:0000313" key="9">
    <source>
        <dbReference type="EMBL" id="RHN46932.1"/>
    </source>
</evidence>
<feature type="domain" description="Bowman-Birk serine protease inhibitors family" evidence="8">
    <location>
        <begin position="48"/>
        <end position="101"/>
    </location>
</feature>
<feature type="site" description="Reactive bond for trypsin" evidence="5">
    <location>
        <begin position="83"/>
        <end position="84"/>
    </location>
</feature>
<dbReference type="Gene3D" id="2.10.69.10">
    <property type="entry name" value="Cysteine Protease (Bromelain) Inhibitor, subunit H"/>
    <property type="match status" value="1"/>
</dbReference>
<evidence type="ECO:0000256" key="4">
    <source>
        <dbReference type="ARBA" id="ARBA00023157"/>
    </source>
</evidence>
<evidence type="ECO:0000256" key="1">
    <source>
        <dbReference type="ARBA" id="ARBA00008506"/>
    </source>
</evidence>
<keyword evidence="7" id="KW-0732">Signal</keyword>
<dbReference type="CDD" id="cd00023">
    <property type="entry name" value="BBI"/>
    <property type="match status" value="1"/>
</dbReference>
<accession>A0A396H0P3</accession>
<dbReference type="InterPro" id="IPR035995">
    <property type="entry name" value="Bowman-Birk_prot_inh"/>
</dbReference>
<dbReference type="EMBL" id="PSQE01000007">
    <property type="protein sequence ID" value="RHN46932.1"/>
    <property type="molecule type" value="Genomic_DNA"/>
</dbReference>
<comment type="similarity">
    <text evidence="1 6">Belongs to the Bowman-Birk serine protease inhibitor family.</text>
</comment>
<dbReference type="Proteomes" id="UP000265566">
    <property type="component" value="Chromosome 7"/>
</dbReference>
<dbReference type="InterPro" id="IPR000877">
    <property type="entry name" value="Prot_inh_BBI"/>
</dbReference>
<gene>
    <name evidence="9" type="ORF">MtrunA17_Chr7g0247481</name>
</gene>
<proteinExistence type="inferred from homology"/>
<keyword evidence="3 6" id="KW-0722">Serine protease inhibitor</keyword>
<evidence type="ECO:0000256" key="3">
    <source>
        <dbReference type="ARBA" id="ARBA00022900"/>
    </source>
</evidence>
<dbReference type="Pfam" id="PF00228">
    <property type="entry name" value="Bowman-Birk_leg"/>
    <property type="match status" value="2"/>
</dbReference>
<evidence type="ECO:0000256" key="2">
    <source>
        <dbReference type="ARBA" id="ARBA00022690"/>
    </source>
</evidence>
<reference evidence="9" key="1">
    <citation type="journal article" date="2018" name="Nat. Plants">
        <title>Whole-genome landscape of Medicago truncatula symbiotic genes.</title>
        <authorList>
            <person name="Pecrix Y."/>
            <person name="Gamas P."/>
            <person name="Carrere S."/>
        </authorList>
    </citation>
    <scope>NUCLEOTIDE SEQUENCE</scope>
    <source>
        <tissue evidence="9">Leaves</tissue>
    </source>
</reference>
<dbReference type="AlphaFoldDB" id="A0A396H0P3"/>
<evidence type="ECO:0000256" key="7">
    <source>
        <dbReference type="SAM" id="SignalP"/>
    </source>
</evidence>
<name>A0A396H0P3_MEDTR</name>
<dbReference type="SUPFAM" id="SSF57247">
    <property type="entry name" value="Bowman-Birk inhibitor, BBI"/>
    <property type="match status" value="1"/>
</dbReference>
<comment type="caution">
    <text evidence="9">The sequence shown here is derived from an EMBL/GenBank/DDBJ whole genome shotgun (WGS) entry which is preliminary data.</text>
</comment>
<feature type="signal peptide" evidence="7">
    <location>
        <begin position="1"/>
        <end position="20"/>
    </location>
</feature>
<sequence length="102" mass="11145">MMKLALLVFLLGFTSTVVDARFDPTSFITQVISNGEAAYDVKSTTTGCCNSCQCTRSFPQACVCTDVREKCNSPGCLDCVCTKSIPPQCRCHDVTTFCYQCD</sequence>
<keyword evidence="4" id="KW-1015">Disulfide bond</keyword>
<keyword evidence="2 6" id="KW-0646">Protease inhibitor</keyword>